<organism evidence="2 3">
    <name type="scientific">Rubroshorea leprosula</name>
    <dbReference type="NCBI Taxonomy" id="152421"/>
    <lineage>
        <taxon>Eukaryota</taxon>
        <taxon>Viridiplantae</taxon>
        <taxon>Streptophyta</taxon>
        <taxon>Embryophyta</taxon>
        <taxon>Tracheophyta</taxon>
        <taxon>Spermatophyta</taxon>
        <taxon>Magnoliopsida</taxon>
        <taxon>eudicotyledons</taxon>
        <taxon>Gunneridae</taxon>
        <taxon>Pentapetalae</taxon>
        <taxon>rosids</taxon>
        <taxon>malvids</taxon>
        <taxon>Malvales</taxon>
        <taxon>Dipterocarpaceae</taxon>
        <taxon>Rubroshorea</taxon>
    </lineage>
</organism>
<gene>
    <name evidence="2" type="ORF">SLEP1_g10169</name>
</gene>
<name>A0AAV5IH37_9ROSI</name>
<comment type="caution">
    <text evidence="2">The sequence shown here is derived from an EMBL/GenBank/DDBJ whole genome shotgun (WGS) entry which is preliminary data.</text>
</comment>
<proteinExistence type="predicted"/>
<feature type="transmembrane region" description="Helical" evidence="1">
    <location>
        <begin position="33"/>
        <end position="51"/>
    </location>
</feature>
<keyword evidence="1" id="KW-0472">Membrane</keyword>
<sequence>MKGMSNQIFIVCSYGIAALRLLPAPFFSFRSRIVSPLSISIICKIGLLGLIG</sequence>
<evidence type="ECO:0000313" key="3">
    <source>
        <dbReference type="Proteomes" id="UP001054252"/>
    </source>
</evidence>
<evidence type="ECO:0000313" key="2">
    <source>
        <dbReference type="EMBL" id="GKU96989.1"/>
    </source>
</evidence>
<accession>A0AAV5IH37</accession>
<dbReference type="EMBL" id="BPVZ01000011">
    <property type="protein sequence ID" value="GKU96989.1"/>
    <property type="molecule type" value="Genomic_DNA"/>
</dbReference>
<keyword evidence="1" id="KW-1133">Transmembrane helix</keyword>
<dbReference type="AlphaFoldDB" id="A0AAV5IH37"/>
<evidence type="ECO:0000256" key="1">
    <source>
        <dbReference type="SAM" id="Phobius"/>
    </source>
</evidence>
<protein>
    <submittedName>
        <fullName evidence="2">Uncharacterized protein</fullName>
    </submittedName>
</protein>
<keyword evidence="3" id="KW-1185">Reference proteome</keyword>
<reference evidence="2 3" key="1">
    <citation type="journal article" date="2021" name="Commun. Biol.">
        <title>The genome of Shorea leprosula (Dipterocarpaceae) highlights the ecological relevance of drought in aseasonal tropical rainforests.</title>
        <authorList>
            <person name="Ng K.K.S."/>
            <person name="Kobayashi M.J."/>
            <person name="Fawcett J.A."/>
            <person name="Hatakeyama M."/>
            <person name="Paape T."/>
            <person name="Ng C.H."/>
            <person name="Ang C.C."/>
            <person name="Tnah L.H."/>
            <person name="Lee C.T."/>
            <person name="Nishiyama T."/>
            <person name="Sese J."/>
            <person name="O'Brien M.J."/>
            <person name="Copetti D."/>
            <person name="Mohd Noor M.I."/>
            <person name="Ong R.C."/>
            <person name="Putra M."/>
            <person name="Sireger I.Z."/>
            <person name="Indrioko S."/>
            <person name="Kosugi Y."/>
            <person name="Izuno A."/>
            <person name="Isagi Y."/>
            <person name="Lee S.L."/>
            <person name="Shimizu K.K."/>
        </authorList>
    </citation>
    <scope>NUCLEOTIDE SEQUENCE [LARGE SCALE GENOMIC DNA]</scope>
    <source>
        <strain evidence="2">214</strain>
    </source>
</reference>
<keyword evidence="1" id="KW-0812">Transmembrane</keyword>
<dbReference type="Proteomes" id="UP001054252">
    <property type="component" value="Unassembled WGS sequence"/>
</dbReference>